<organism evidence="3 4">
    <name type="scientific">Clostridium frigoris</name>
    <dbReference type="NCBI Taxonomy" id="205327"/>
    <lineage>
        <taxon>Bacteria</taxon>
        <taxon>Bacillati</taxon>
        <taxon>Bacillota</taxon>
        <taxon>Clostridia</taxon>
        <taxon>Eubacteriales</taxon>
        <taxon>Clostridiaceae</taxon>
        <taxon>Clostridium</taxon>
    </lineage>
</organism>
<feature type="domain" description="LysM" evidence="2">
    <location>
        <begin position="2"/>
        <end position="46"/>
    </location>
</feature>
<dbReference type="PANTHER" id="PTHR34135">
    <property type="entry name" value="LYSOZYME"/>
    <property type="match status" value="1"/>
</dbReference>
<proteinExistence type="predicted"/>
<dbReference type="CDD" id="cd00118">
    <property type="entry name" value="LysM"/>
    <property type="match status" value="1"/>
</dbReference>
<evidence type="ECO:0000313" key="4">
    <source>
        <dbReference type="Proteomes" id="UP000776252"/>
    </source>
</evidence>
<dbReference type="InterPro" id="IPR018392">
    <property type="entry name" value="LysM"/>
</dbReference>
<sequence>MGVHLVKSGDTVWSIANKYGVSPQSIIEANGLLNSVQLFKDWTLFVPLGKKDRMVRENENRAAPGSPRSLSVQRNTLISVVLFWEPAYDNVQVSGYYILRNNIPIGSTPNRVFVDTNIKIGQTYEYKVTAYTSDKIFSGYSNSAKVSITTSTGIIYWSKANQYSGYLKGMDVSFYTPELNWNKIKNDEVKFVYVRAGGSVLNSGYTPDFMAQKHTLGIKSVGLQVGFYYIPYWSNLDYNLDRANVEAEKYADHIFSIMKKVGIIGYGDLLPVLDIEPPLGQIDSGLTGKQIVDWAKVFCDHFKLYTGRTIMIYTNRSFWSEWQVTAEINKLKNLPLWNAEFYEFSNYLKFSDDTPMSFGGWSGWNIWQFTQSAIIGGYTNMDQNWCPSLDLIMPPAKPINLNGFNASKGTVNLSWNRNTEIDIKGYNVYKDGVWISTNINNFITIANLKVGRTYIFKVQALDIFNDVSSTAVINVYISK</sequence>
<dbReference type="Pfam" id="PF01183">
    <property type="entry name" value="Glyco_hydro_25"/>
    <property type="match status" value="1"/>
</dbReference>
<evidence type="ECO:0000259" key="2">
    <source>
        <dbReference type="PROSITE" id="PS51782"/>
    </source>
</evidence>
<reference evidence="3 4" key="1">
    <citation type="submission" date="2021-06" db="EMBL/GenBank/DDBJ databases">
        <title>Clostridia strains as spoilage organisms.</title>
        <authorList>
            <person name="Wambui J."/>
            <person name="Stephan R."/>
            <person name="Stevens M.J.A."/>
        </authorList>
    </citation>
    <scope>NUCLEOTIDE SEQUENCE [LARGE SCALE GENOMIC DNA]</scope>
    <source>
        <strain evidence="3 4">DSM 14204</strain>
    </source>
</reference>
<dbReference type="CDD" id="cd00599">
    <property type="entry name" value="GH25_muramidase"/>
    <property type="match status" value="1"/>
</dbReference>
<gene>
    <name evidence="3" type="ORF">KPL37_13045</name>
</gene>
<accession>A0ABS6BV30</accession>
<dbReference type="CDD" id="cd00063">
    <property type="entry name" value="FN3"/>
    <property type="match status" value="2"/>
</dbReference>
<dbReference type="Proteomes" id="UP000776252">
    <property type="component" value="Unassembled WGS sequence"/>
</dbReference>
<dbReference type="InterPro" id="IPR003961">
    <property type="entry name" value="FN3_dom"/>
</dbReference>
<dbReference type="SMART" id="SM00257">
    <property type="entry name" value="LysM"/>
    <property type="match status" value="1"/>
</dbReference>
<dbReference type="PROSITE" id="PS51904">
    <property type="entry name" value="GLYCOSYL_HYDROL_F25_2"/>
    <property type="match status" value="1"/>
</dbReference>
<name>A0ABS6BV30_9CLOT</name>
<dbReference type="PROSITE" id="PS51782">
    <property type="entry name" value="LYSM"/>
    <property type="match status" value="1"/>
</dbReference>
<comment type="caution">
    <text evidence="3">The sequence shown here is derived from an EMBL/GenBank/DDBJ whole genome shotgun (WGS) entry which is preliminary data.</text>
</comment>
<protein>
    <submittedName>
        <fullName evidence="3">LysM peptidoglycan-binding domain-containing protein</fullName>
    </submittedName>
</protein>
<dbReference type="PANTHER" id="PTHR34135:SF2">
    <property type="entry name" value="LYSOZYME"/>
    <property type="match status" value="1"/>
</dbReference>
<dbReference type="EMBL" id="JAHLDV010000032">
    <property type="protein sequence ID" value="MBU3160672.1"/>
    <property type="molecule type" value="Genomic_DNA"/>
</dbReference>
<evidence type="ECO:0000313" key="3">
    <source>
        <dbReference type="EMBL" id="MBU3160672.1"/>
    </source>
</evidence>
<dbReference type="PROSITE" id="PS50853">
    <property type="entry name" value="FN3"/>
    <property type="match status" value="1"/>
</dbReference>
<keyword evidence="4" id="KW-1185">Reference proteome</keyword>
<dbReference type="RefSeq" id="WP_216150049.1">
    <property type="nucleotide sequence ID" value="NZ_JAHLDV010000032.1"/>
</dbReference>
<dbReference type="Pfam" id="PF01476">
    <property type="entry name" value="LysM"/>
    <property type="match status" value="1"/>
</dbReference>
<dbReference type="InterPro" id="IPR002053">
    <property type="entry name" value="Glyco_hydro_25"/>
</dbReference>
<feature type="domain" description="Fibronectin type-III" evidence="1">
    <location>
        <begin position="66"/>
        <end position="153"/>
    </location>
</feature>
<evidence type="ECO:0000259" key="1">
    <source>
        <dbReference type="PROSITE" id="PS50853"/>
    </source>
</evidence>
<dbReference type="SMART" id="SM00060">
    <property type="entry name" value="FN3"/>
    <property type="match status" value="2"/>
</dbReference>